<evidence type="ECO:0000313" key="4">
    <source>
        <dbReference type="EMBL" id="GAA4794584.1"/>
    </source>
</evidence>
<protein>
    <recommendedName>
        <fullName evidence="3">Beta-lactamase class A catalytic domain-containing protein</fullName>
    </recommendedName>
</protein>
<comment type="caution">
    <text evidence="4">The sequence shown here is derived from an EMBL/GenBank/DDBJ whole genome shotgun (WGS) entry which is preliminary data.</text>
</comment>
<feature type="chain" id="PRO_5045708924" description="Beta-lactamase class A catalytic domain-containing protein" evidence="2">
    <location>
        <begin position="24"/>
        <end position="311"/>
    </location>
</feature>
<sequence>MVNVNVFLYCTLLCLSTTICVNAQKTDRKLQHLLEQAAKDVHGTVGLYVYNVKRDKEAALNADTIFPTASIVKVPILVGLFDKIEKGELTYHQTMLYRDSLKTGGSGLAQFFKDSTKIDLSTLAALMISYSDNTTSLWNQSLAGGGAAINTLMETYGLHDTRVNSRTDGREKDWKQFGWGQTTPREMAQLLVKIRKGEVVSKAASERMYRLMTHIYYDEYALSQIPPYIQSASKQGMVDDSRSELLMVNAPHGDYVCYIATKNLQDQRWSGDNEAWQLARKVSALLWNYFEPKSEWKPAEGSTRYSEGLNY</sequence>
<feature type="signal peptide" evidence="2">
    <location>
        <begin position="1"/>
        <end position="23"/>
    </location>
</feature>
<evidence type="ECO:0000259" key="3">
    <source>
        <dbReference type="Pfam" id="PF13354"/>
    </source>
</evidence>
<dbReference type="RefSeq" id="WP_345232002.1">
    <property type="nucleotide sequence ID" value="NZ_BAABIQ010000035.1"/>
</dbReference>
<dbReference type="InterPro" id="IPR000871">
    <property type="entry name" value="Beta-lactam_class-A"/>
</dbReference>
<evidence type="ECO:0000313" key="5">
    <source>
        <dbReference type="Proteomes" id="UP001501411"/>
    </source>
</evidence>
<reference evidence="5" key="1">
    <citation type="journal article" date="2019" name="Int. J. Syst. Evol. Microbiol.">
        <title>The Global Catalogue of Microorganisms (GCM) 10K type strain sequencing project: providing services to taxonomists for standard genome sequencing and annotation.</title>
        <authorList>
            <consortium name="The Broad Institute Genomics Platform"/>
            <consortium name="The Broad Institute Genome Sequencing Center for Infectious Disease"/>
            <person name="Wu L."/>
            <person name="Ma J."/>
        </authorList>
    </citation>
    <scope>NUCLEOTIDE SEQUENCE [LARGE SCALE GENOMIC DNA]</scope>
    <source>
        <strain evidence="5">JCM 18200</strain>
    </source>
</reference>
<dbReference type="EMBL" id="BAABIQ010000035">
    <property type="protein sequence ID" value="GAA4794584.1"/>
    <property type="molecule type" value="Genomic_DNA"/>
</dbReference>
<dbReference type="Gene3D" id="3.40.710.10">
    <property type="entry name" value="DD-peptidase/beta-lactamase superfamily"/>
    <property type="match status" value="1"/>
</dbReference>
<dbReference type="Proteomes" id="UP001501411">
    <property type="component" value="Unassembled WGS sequence"/>
</dbReference>
<comment type="catalytic activity">
    <reaction evidence="1">
        <text>a beta-lactam + H2O = a substituted beta-amino acid</text>
        <dbReference type="Rhea" id="RHEA:20401"/>
        <dbReference type="ChEBI" id="CHEBI:15377"/>
        <dbReference type="ChEBI" id="CHEBI:35627"/>
        <dbReference type="ChEBI" id="CHEBI:140347"/>
        <dbReference type="EC" id="3.5.2.6"/>
    </reaction>
</comment>
<gene>
    <name evidence="4" type="ORF">GCM10023231_23730</name>
</gene>
<feature type="domain" description="Beta-lactamase class A catalytic" evidence="3">
    <location>
        <begin position="46"/>
        <end position="260"/>
    </location>
</feature>
<dbReference type="Pfam" id="PF13354">
    <property type="entry name" value="Beta-lactamase2"/>
    <property type="match status" value="1"/>
</dbReference>
<dbReference type="PANTHER" id="PTHR35333">
    <property type="entry name" value="BETA-LACTAMASE"/>
    <property type="match status" value="1"/>
</dbReference>
<evidence type="ECO:0000256" key="1">
    <source>
        <dbReference type="ARBA" id="ARBA00001526"/>
    </source>
</evidence>
<accession>A0ABP9BIS7</accession>
<dbReference type="SUPFAM" id="SSF56601">
    <property type="entry name" value="beta-lactamase/transpeptidase-like"/>
    <property type="match status" value="1"/>
</dbReference>
<dbReference type="PANTHER" id="PTHR35333:SF4">
    <property type="entry name" value="SLR0121 PROTEIN"/>
    <property type="match status" value="1"/>
</dbReference>
<keyword evidence="2" id="KW-0732">Signal</keyword>
<dbReference type="InterPro" id="IPR045155">
    <property type="entry name" value="Beta-lactam_cat"/>
</dbReference>
<evidence type="ECO:0000256" key="2">
    <source>
        <dbReference type="SAM" id="SignalP"/>
    </source>
</evidence>
<dbReference type="InterPro" id="IPR012338">
    <property type="entry name" value="Beta-lactam/transpept-like"/>
</dbReference>
<organism evidence="4 5">
    <name type="scientific">Olivibacter ginsenosidimutans</name>
    <dbReference type="NCBI Taxonomy" id="1176537"/>
    <lineage>
        <taxon>Bacteria</taxon>
        <taxon>Pseudomonadati</taxon>
        <taxon>Bacteroidota</taxon>
        <taxon>Sphingobacteriia</taxon>
        <taxon>Sphingobacteriales</taxon>
        <taxon>Sphingobacteriaceae</taxon>
        <taxon>Olivibacter</taxon>
    </lineage>
</organism>
<proteinExistence type="predicted"/>
<name>A0ABP9BIS7_9SPHI</name>
<keyword evidence="5" id="KW-1185">Reference proteome</keyword>